<evidence type="ECO:0000313" key="1">
    <source>
        <dbReference type="EMBL" id="MDG2990698.1"/>
    </source>
</evidence>
<sequence>MNIYLNQKKVSIRRQQLIGNGGEAEVYDLGTGQVLKLFKQAHHPDYQASSPLQQAVQVRLQEHQEKLHQLPKGLPDRVIAPQEFAYDRSGRIVGYTMRFLRPSRPLLDYGDRRIRHQGISAPQVTAMLLDLHQTVAQIHQQGMIIGDFNDLNLLVQDHQAYFIDVDSFQFGSFPCRVFTERFLDPQLCNHGHQLCLDQPYRDESDWYAFTVMVMQCLLFVHPYGGVYQPKNPTHKIPQGARSLHRISIFDPQVRYPKPALPLHCLPEAILDYFEQVFRQDQRGVFPQTLLRQLRWQTCPTCGLDHAKPTCPNCFAQLRVIAPPLQSGTLHVKTLFQTQGIIVTATVQGDQLCWLYHDHQGFHREDGAIVGEGTPAPHLEFMLHGAATLISNGGQLVLLGDRPHLRKRFGLDPCHLPGHSFAGNDRHYYWIHQGQLLRGSPMAPVYMGDVLLHQTAIWVGPFGLGLYRMDTLTTLLIFDCDRPGIKDHLTVPAWPGQLLTLHCCFSGDRAWLFATSQCQGKRHYHLLVIQAQGHIEASLTSDQEDHWLASRGSCPIADQLFVPTDAGILRLELQQGHLQPTRLFTETEPFVNSHCQLLPARQGLYGIHPQSIQYLQIL</sequence>
<organism evidence="1 2">
    <name type="scientific">Candidatus Synechococcus calcipolaris G9</name>
    <dbReference type="NCBI Taxonomy" id="1497997"/>
    <lineage>
        <taxon>Bacteria</taxon>
        <taxon>Bacillati</taxon>
        <taxon>Cyanobacteriota</taxon>
        <taxon>Cyanophyceae</taxon>
        <taxon>Synechococcales</taxon>
        <taxon>Synechococcaceae</taxon>
        <taxon>Synechococcus</taxon>
    </lineage>
</organism>
<dbReference type="InterPro" id="IPR011009">
    <property type="entry name" value="Kinase-like_dom_sf"/>
</dbReference>
<keyword evidence="2" id="KW-1185">Reference proteome</keyword>
<evidence type="ECO:0000313" key="2">
    <source>
        <dbReference type="Proteomes" id="UP001154265"/>
    </source>
</evidence>
<protein>
    <recommendedName>
        <fullName evidence="3">Protein kinase domain-containing protein</fullName>
    </recommendedName>
</protein>
<reference evidence="1" key="2">
    <citation type="submission" date="2022-01" db="EMBL/GenBank/DDBJ databases">
        <authorList>
            <person name="Zivanovic Y."/>
            <person name="Moreira D."/>
            <person name="Lopez-Garcia P."/>
        </authorList>
    </citation>
    <scope>NUCLEOTIDE SEQUENCE</scope>
    <source>
        <strain evidence="1">G9</strain>
    </source>
</reference>
<gene>
    <name evidence="1" type="ORF">L3556_07090</name>
</gene>
<dbReference type="Gene3D" id="1.10.510.10">
    <property type="entry name" value="Transferase(Phosphotransferase) domain 1"/>
    <property type="match status" value="1"/>
</dbReference>
<accession>A0ABT6EYM7</accession>
<proteinExistence type="predicted"/>
<dbReference type="SUPFAM" id="SSF56112">
    <property type="entry name" value="Protein kinase-like (PK-like)"/>
    <property type="match status" value="1"/>
</dbReference>
<dbReference type="Proteomes" id="UP001154265">
    <property type="component" value="Unassembled WGS sequence"/>
</dbReference>
<dbReference type="EMBL" id="JAKKUT010000002">
    <property type="protein sequence ID" value="MDG2990698.1"/>
    <property type="molecule type" value="Genomic_DNA"/>
</dbReference>
<reference evidence="1" key="1">
    <citation type="journal article" date="2022" name="Genome Biol. Evol.">
        <title>A New Gene Family Diagnostic for Intracellular Biomineralization of Amorphous Ca Carbonates by Cyanobacteria.</title>
        <authorList>
            <person name="Benzerara K."/>
            <person name="Duprat E."/>
            <person name="Bitard-Feildel T."/>
            <person name="Caumes G."/>
            <person name="Cassier-Chauvat C."/>
            <person name="Chauvat F."/>
            <person name="Dezi M."/>
            <person name="Diop S.I."/>
            <person name="Gaschignard G."/>
            <person name="Gorgen S."/>
            <person name="Gugger M."/>
            <person name="Lopez-Garcia P."/>
            <person name="Millet M."/>
            <person name="Skouri-Panet F."/>
            <person name="Moreira D."/>
            <person name="Callebaut I."/>
        </authorList>
    </citation>
    <scope>NUCLEOTIDE SEQUENCE</scope>
    <source>
        <strain evidence="1">G9</strain>
    </source>
</reference>
<name>A0ABT6EYM7_9SYNE</name>
<evidence type="ECO:0008006" key="3">
    <source>
        <dbReference type="Google" id="ProtNLM"/>
    </source>
</evidence>
<comment type="caution">
    <text evidence="1">The sequence shown here is derived from an EMBL/GenBank/DDBJ whole genome shotgun (WGS) entry which is preliminary data.</text>
</comment>
<dbReference type="RefSeq" id="WP_277866602.1">
    <property type="nucleotide sequence ID" value="NZ_JAKKUT010000002.1"/>
</dbReference>